<sequence length="71" mass="7987">MTTTLDAEVLAILRPGGLLTADTIARNLDVPPWRVVRALHALRRNGDAFQNRQAEWQIAAGQRRPERQSAR</sequence>
<dbReference type="SUPFAM" id="SSF46785">
    <property type="entry name" value="Winged helix' DNA-binding domain"/>
    <property type="match status" value="1"/>
</dbReference>
<reference evidence="1 2" key="1">
    <citation type="submission" date="2022-10" db="EMBL/GenBank/DDBJ databases">
        <title>The complete genomes of actinobacterial strains from the NBC collection.</title>
        <authorList>
            <person name="Joergensen T.S."/>
            <person name="Alvarez Arevalo M."/>
            <person name="Sterndorff E.B."/>
            <person name="Faurdal D."/>
            <person name="Vuksanovic O."/>
            <person name="Mourched A.-S."/>
            <person name="Charusanti P."/>
            <person name="Shaw S."/>
            <person name="Blin K."/>
            <person name="Weber T."/>
        </authorList>
    </citation>
    <scope>NUCLEOTIDE SEQUENCE [LARGE SCALE GENOMIC DNA]</scope>
    <source>
        <strain evidence="1 2">NBC_01413</strain>
    </source>
</reference>
<name>A0ABZ1N2E3_9NOCA</name>
<proteinExistence type="predicted"/>
<organism evidence="1 2">
    <name type="scientific">Nocardia salmonicida</name>
    <dbReference type="NCBI Taxonomy" id="53431"/>
    <lineage>
        <taxon>Bacteria</taxon>
        <taxon>Bacillati</taxon>
        <taxon>Actinomycetota</taxon>
        <taxon>Actinomycetes</taxon>
        <taxon>Mycobacteriales</taxon>
        <taxon>Nocardiaceae</taxon>
        <taxon>Nocardia</taxon>
    </lineage>
</organism>
<dbReference type="EMBL" id="CP109527">
    <property type="protein sequence ID" value="WTY34063.1"/>
    <property type="molecule type" value="Genomic_DNA"/>
</dbReference>
<dbReference type="InterPro" id="IPR036388">
    <property type="entry name" value="WH-like_DNA-bd_sf"/>
</dbReference>
<evidence type="ECO:0000313" key="1">
    <source>
        <dbReference type="EMBL" id="WTY34063.1"/>
    </source>
</evidence>
<dbReference type="RefSeq" id="WP_328662848.1">
    <property type="nucleotide sequence ID" value="NZ_CP108014.1"/>
</dbReference>
<dbReference type="GeneID" id="91376900"/>
<gene>
    <name evidence="1" type="ORF">OG308_22320</name>
</gene>
<evidence type="ECO:0000313" key="2">
    <source>
        <dbReference type="Proteomes" id="UP001621418"/>
    </source>
</evidence>
<dbReference type="InterPro" id="IPR036390">
    <property type="entry name" value="WH_DNA-bd_sf"/>
</dbReference>
<dbReference type="Proteomes" id="UP001621418">
    <property type="component" value="Chromosome"/>
</dbReference>
<dbReference type="Gene3D" id="1.10.10.10">
    <property type="entry name" value="Winged helix-like DNA-binding domain superfamily/Winged helix DNA-binding domain"/>
    <property type="match status" value="1"/>
</dbReference>
<accession>A0ABZ1N2E3</accession>
<keyword evidence="2" id="KW-1185">Reference proteome</keyword>
<protein>
    <submittedName>
        <fullName evidence="1">Uncharacterized protein</fullName>
    </submittedName>
</protein>